<feature type="non-terminal residue" evidence="3">
    <location>
        <position position="76"/>
    </location>
</feature>
<feature type="domain" description="Peptidase M12B propeptide" evidence="2">
    <location>
        <begin position="4"/>
        <end position="61"/>
    </location>
</feature>
<dbReference type="PANTHER" id="PTHR11905:SF112">
    <property type="entry name" value="DISINTEGRIN AND METALLOPROTEINASE DOMAIN-CONTAINING PROTEIN 12"/>
    <property type="match status" value="1"/>
</dbReference>
<proteinExistence type="predicted"/>
<dbReference type="Proteomes" id="UP001066276">
    <property type="component" value="Chromosome 6"/>
</dbReference>
<dbReference type="Pfam" id="PF01562">
    <property type="entry name" value="Pep_M12B_propep"/>
    <property type="match status" value="1"/>
</dbReference>
<keyword evidence="1" id="KW-1015">Disulfide bond</keyword>
<dbReference type="EMBL" id="JANPWB010000010">
    <property type="protein sequence ID" value="KAJ1141236.1"/>
    <property type="molecule type" value="Genomic_DNA"/>
</dbReference>
<keyword evidence="4" id="KW-1185">Reference proteome</keyword>
<evidence type="ECO:0000313" key="3">
    <source>
        <dbReference type="EMBL" id="KAJ1141236.1"/>
    </source>
</evidence>
<dbReference type="InterPro" id="IPR002870">
    <property type="entry name" value="Peptidase_M12B_N"/>
</dbReference>
<evidence type="ECO:0000256" key="1">
    <source>
        <dbReference type="ARBA" id="ARBA00023157"/>
    </source>
</evidence>
<dbReference type="PANTHER" id="PTHR11905">
    <property type="entry name" value="ADAM A DISINTEGRIN AND METALLOPROTEASE DOMAIN"/>
    <property type="match status" value="1"/>
</dbReference>
<name>A0AAV7QPI3_PLEWA</name>
<evidence type="ECO:0000313" key="4">
    <source>
        <dbReference type="Proteomes" id="UP001066276"/>
    </source>
</evidence>
<organism evidence="3 4">
    <name type="scientific">Pleurodeles waltl</name>
    <name type="common">Iberian ribbed newt</name>
    <dbReference type="NCBI Taxonomy" id="8319"/>
    <lineage>
        <taxon>Eukaryota</taxon>
        <taxon>Metazoa</taxon>
        <taxon>Chordata</taxon>
        <taxon>Craniata</taxon>
        <taxon>Vertebrata</taxon>
        <taxon>Euteleostomi</taxon>
        <taxon>Amphibia</taxon>
        <taxon>Batrachia</taxon>
        <taxon>Caudata</taxon>
        <taxon>Salamandroidea</taxon>
        <taxon>Salamandridae</taxon>
        <taxon>Pleurodelinae</taxon>
        <taxon>Pleurodeles</taxon>
    </lineage>
</organism>
<reference evidence="3" key="1">
    <citation type="journal article" date="2022" name="bioRxiv">
        <title>Sequencing and chromosome-scale assembly of the giantPleurodeles waltlgenome.</title>
        <authorList>
            <person name="Brown T."/>
            <person name="Elewa A."/>
            <person name="Iarovenko S."/>
            <person name="Subramanian E."/>
            <person name="Araus A.J."/>
            <person name="Petzold A."/>
            <person name="Susuki M."/>
            <person name="Suzuki K.-i.T."/>
            <person name="Hayashi T."/>
            <person name="Toyoda A."/>
            <person name="Oliveira C."/>
            <person name="Osipova E."/>
            <person name="Leigh N.D."/>
            <person name="Simon A."/>
            <person name="Yun M.H."/>
        </authorList>
    </citation>
    <scope>NUCLEOTIDE SEQUENCE</scope>
    <source>
        <strain evidence="3">20211129_DDA</strain>
        <tissue evidence="3">Liver</tissue>
    </source>
</reference>
<evidence type="ECO:0000259" key="2">
    <source>
        <dbReference type="Pfam" id="PF01562"/>
    </source>
</evidence>
<feature type="non-terminal residue" evidence="3">
    <location>
        <position position="1"/>
    </location>
</feature>
<comment type="caution">
    <text evidence="3">The sequence shown here is derived from an EMBL/GenBank/DDBJ whole genome shotgun (WGS) entry which is preliminary data.</text>
</comment>
<sequence>SRPAVLKLRIKAEGAQLVISLERNEGLFAGSFTVTHYLEDGTAVTTEKDGMDHCYYHGSVQTYHDSAASFSTCSGL</sequence>
<protein>
    <recommendedName>
        <fullName evidence="2">Peptidase M12B propeptide domain-containing protein</fullName>
    </recommendedName>
</protein>
<accession>A0AAV7QPI3</accession>
<gene>
    <name evidence="3" type="ORF">NDU88_007570</name>
</gene>
<dbReference type="AlphaFoldDB" id="A0AAV7QPI3"/>